<keyword evidence="1" id="KW-0472">Membrane</keyword>
<feature type="transmembrane region" description="Helical" evidence="1">
    <location>
        <begin position="45"/>
        <end position="64"/>
    </location>
</feature>
<reference evidence="2 3" key="1">
    <citation type="submission" date="2020-02" db="EMBL/GenBank/DDBJ databases">
        <title>Albibacoteraceae fam. nov., the first described family within the subdivision 4 Verrucomicrobia.</title>
        <authorList>
            <person name="Xi F."/>
        </authorList>
    </citation>
    <scope>NUCLEOTIDE SEQUENCE [LARGE SCALE GENOMIC DNA]</scope>
    <source>
        <strain evidence="2 3">CK1056</strain>
    </source>
</reference>
<keyword evidence="1" id="KW-0812">Transmembrane</keyword>
<accession>A0A6B2LY42</accession>
<organism evidence="2 3">
    <name type="scientific">Oceanipulchritudo coccoides</name>
    <dbReference type="NCBI Taxonomy" id="2706888"/>
    <lineage>
        <taxon>Bacteria</taxon>
        <taxon>Pseudomonadati</taxon>
        <taxon>Verrucomicrobiota</taxon>
        <taxon>Opitutia</taxon>
        <taxon>Puniceicoccales</taxon>
        <taxon>Oceanipulchritudinaceae</taxon>
        <taxon>Oceanipulchritudo</taxon>
    </lineage>
</organism>
<gene>
    <name evidence="2" type="ORF">G0Q06_00830</name>
</gene>
<sequence length="287" mass="33059">MQVSPPTAGTKLMRRSGLPAYALLGLIMLLLSWAFSWGLSGLRTHLLFFPQWVGYCLLVSGIVQRRTGSCLLVRKPSAYLLLFLVSMPVWWLFEGLNLFTQNWIYLGREAFSGTEYFLYSSLSFSTVIPAVFSTAELIATFSWPKKLGKWPGFSLNSRLLWILHGSGWGMLILMLFFPSTFFPFMWLSMFFIIDPLNARFRRPSLIKQLSEGNGQALLVFGAAALMCGFFWELWNVYAYPKWIYSIPYLDFLHVFEMPLAGYGGYIPFGWELYAVYHLLSTRRNWLS</sequence>
<evidence type="ECO:0000256" key="1">
    <source>
        <dbReference type="SAM" id="Phobius"/>
    </source>
</evidence>
<proteinExistence type="predicted"/>
<feature type="transmembrane region" description="Helical" evidence="1">
    <location>
        <begin position="259"/>
        <end position="279"/>
    </location>
</feature>
<evidence type="ECO:0000313" key="3">
    <source>
        <dbReference type="Proteomes" id="UP000478417"/>
    </source>
</evidence>
<protein>
    <submittedName>
        <fullName evidence="2">Uncharacterized protein</fullName>
    </submittedName>
</protein>
<feature type="transmembrane region" description="Helical" evidence="1">
    <location>
        <begin position="116"/>
        <end position="138"/>
    </location>
</feature>
<name>A0A6B2LY42_9BACT</name>
<feature type="transmembrane region" description="Helical" evidence="1">
    <location>
        <begin position="76"/>
        <end position="93"/>
    </location>
</feature>
<keyword evidence="1" id="KW-1133">Transmembrane helix</keyword>
<dbReference type="AlphaFoldDB" id="A0A6B2LY42"/>
<dbReference type="EMBL" id="JAAGNX010000001">
    <property type="protein sequence ID" value="NDV60986.1"/>
    <property type="molecule type" value="Genomic_DNA"/>
</dbReference>
<evidence type="ECO:0000313" key="2">
    <source>
        <dbReference type="EMBL" id="NDV60986.1"/>
    </source>
</evidence>
<feature type="transmembrane region" description="Helical" evidence="1">
    <location>
        <begin position="216"/>
        <end position="239"/>
    </location>
</feature>
<keyword evidence="3" id="KW-1185">Reference proteome</keyword>
<comment type="caution">
    <text evidence="2">The sequence shown here is derived from an EMBL/GenBank/DDBJ whole genome shotgun (WGS) entry which is preliminary data.</text>
</comment>
<dbReference type="Proteomes" id="UP000478417">
    <property type="component" value="Unassembled WGS sequence"/>
</dbReference>
<feature type="transmembrane region" description="Helical" evidence="1">
    <location>
        <begin position="20"/>
        <end position="39"/>
    </location>
</feature>